<dbReference type="Pfam" id="PF09390">
    <property type="entry name" value="DUF1999"/>
    <property type="match status" value="1"/>
</dbReference>
<accession>A0ABQ2EIZ7</accession>
<reference evidence="2" key="1">
    <citation type="journal article" date="2019" name="Int. J. Syst. Evol. Microbiol.">
        <title>The Global Catalogue of Microorganisms (GCM) 10K type strain sequencing project: providing services to taxonomists for standard genome sequencing and annotation.</title>
        <authorList>
            <consortium name="The Broad Institute Genomics Platform"/>
            <consortium name="The Broad Institute Genome Sequencing Center for Infectious Disease"/>
            <person name="Wu L."/>
            <person name="Ma J."/>
        </authorList>
    </citation>
    <scope>NUCLEOTIDE SEQUENCE [LARGE SCALE GENOMIC DNA]</scope>
    <source>
        <strain evidence="2">JCM 30331</strain>
    </source>
</reference>
<dbReference type="SUPFAM" id="SSF55729">
    <property type="entry name" value="Acyl-CoA N-acyltransferases (Nat)"/>
    <property type="match status" value="1"/>
</dbReference>
<gene>
    <name evidence="1" type="ORF">GCM10008955_03530</name>
</gene>
<evidence type="ECO:0000313" key="1">
    <source>
        <dbReference type="EMBL" id="GGK13461.1"/>
    </source>
</evidence>
<dbReference type="InterPro" id="IPR018987">
    <property type="entry name" value="DUF1999"/>
</dbReference>
<comment type="caution">
    <text evidence="1">The sequence shown here is derived from an EMBL/GenBank/DDBJ whole genome shotgun (WGS) entry which is preliminary data.</text>
</comment>
<organism evidence="1 2">
    <name type="scientific">Deinococcus malanensis</name>
    <dbReference type="NCBI Taxonomy" id="1706855"/>
    <lineage>
        <taxon>Bacteria</taxon>
        <taxon>Thermotogati</taxon>
        <taxon>Deinococcota</taxon>
        <taxon>Deinococci</taxon>
        <taxon>Deinococcales</taxon>
        <taxon>Deinococcaceae</taxon>
        <taxon>Deinococcus</taxon>
    </lineage>
</organism>
<dbReference type="Gene3D" id="3.40.630.30">
    <property type="match status" value="1"/>
</dbReference>
<protein>
    <submittedName>
        <fullName evidence="1">GNAT family acetyltransferase</fullName>
    </submittedName>
</protein>
<keyword evidence="2" id="KW-1185">Reference proteome</keyword>
<dbReference type="EMBL" id="BMPP01000001">
    <property type="protein sequence ID" value="GGK13461.1"/>
    <property type="molecule type" value="Genomic_DNA"/>
</dbReference>
<dbReference type="InterPro" id="IPR016181">
    <property type="entry name" value="Acyl_CoA_acyltransferase"/>
</dbReference>
<evidence type="ECO:0000313" key="2">
    <source>
        <dbReference type="Proteomes" id="UP000647587"/>
    </source>
</evidence>
<proteinExistence type="predicted"/>
<dbReference type="Proteomes" id="UP000647587">
    <property type="component" value="Unassembled WGS sequence"/>
</dbReference>
<sequence>MMRYRTFGEADHAALQALDLRVQRATDPAFDALPEREREGRLHTSLPALKFYERSEHSFVAQDPQGTLQGFVFAQPVWQGDRPVVLMRTLTLAPDAPADTAAGLMHAVVKSAYDTAVYELHYPLTPALQDAAQQEGANVIGQYAVQHLGSRNGTAPGQQLRPGSA</sequence>
<name>A0ABQ2EIZ7_9DEIO</name>